<evidence type="ECO:0000259" key="2">
    <source>
        <dbReference type="Pfam" id="PF04480"/>
    </source>
</evidence>
<dbReference type="PANTHER" id="PTHR38590">
    <property type="entry name" value="BLL0828 PROTEIN"/>
    <property type="match status" value="1"/>
</dbReference>
<reference evidence="3 4" key="1">
    <citation type="submission" date="2019-07" db="EMBL/GenBank/DDBJ databases">
        <title>Sphingomonas alkalisoli sp. nov., isolated from rhizosphere soil of Suaedae salsa.</title>
        <authorList>
            <person name="Zhang H."/>
            <person name="Xu L."/>
            <person name="Zhang J.-X."/>
            <person name="Sun J.-Q."/>
        </authorList>
    </citation>
    <scope>NUCLEOTIDE SEQUENCE [LARGE SCALE GENOMIC DNA]</scope>
    <source>
        <strain evidence="3 4">XS-10</strain>
    </source>
</reference>
<protein>
    <submittedName>
        <fullName evidence="3">DUF559 domain-containing protein</fullName>
    </submittedName>
</protein>
<feature type="domain" description="DUF559" evidence="2">
    <location>
        <begin position="20"/>
        <end position="126"/>
    </location>
</feature>
<keyword evidence="4" id="KW-1185">Reference proteome</keyword>
<evidence type="ECO:0000256" key="1">
    <source>
        <dbReference type="SAM" id="MobiDB-lite"/>
    </source>
</evidence>
<dbReference type="CDD" id="cd01038">
    <property type="entry name" value="Endonuclease_DUF559"/>
    <property type="match status" value="1"/>
</dbReference>
<dbReference type="Pfam" id="PF04480">
    <property type="entry name" value="DUF559"/>
    <property type="match status" value="1"/>
</dbReference>
<dbReference type="RefSeq" id="WP_145844602.1">
    <property type="nucleotide sequence ID" value="NZ_CP042239.1"/>
</dbReference>
<dbReference type="SUPFAM" id="SSF52980">
    <property type="entry name" value="Restriction endonuclease-like"/>
    <property type="match status" value="1"/>
</dbReference>
<organism evidence="3 4">
    <name type="scientific">Sphingomonas suaedae</name>
    <dbReference type="NCBI Taxonomy" id="2599297"/>
    <lineage>
        <taxon>Bacteria</taxon>
        <taxon>Pseudomonadati</taxon>
        <taxon>Pseudomonadota</taxon>
        <taxon>Alphaproteobacteria</taxon>
        <taxon>Sphingomonadales</taxon>
        <taxon>Sphingomonadaceae</taxon>
        <taxon>Sphingomonas</taxon>
    </lineage>
</organism>
<dbReference type="EMBL" id="CP042239">
    <property type="protein sequence ID" value="QDX24926.1"/>
    <property type="molecule type" value="Genomic_DNA"/>
</dbReference>
<dbReference type="OrthoDB" id="9798754at2"/>
<sequence>MDAPTPKKLQPPALRQPIKQVRRARDQRKKLSLPGVLLWQQLQKRPGGYRFRKQFPLTPYTADFACLSSRLLIEIDGESHEYGDQPQRDEARDAFTAAKGFRTLRLLAVEVLNNMEGCLTAIVIACREAGPPPASRAGKERNQS</sequence>
<dbReference type="KEGG" id="ssua:FPZ54_02025"/>
<dbReference type="InterPro" id="IPR007569">
    <property type="entry name" value="DUF559"/>
</dbReference>
<accession>A0A518RBT4</accession>
<dbReference type="InterPro" id="IPR011335">
    <property type="entry name" value="Restrct_endonuc-II-like"/>
</dbReference>
<evidence type="ECO:0000313" key="3">
    <source>
        <dbReference type="EMBL" id="QDX24926.1"/>
    </source>
</evidence>
<proteinExistence type="predicted"/>
<feature type="region of interest" description="Disordered" evidence="1">
    <location>
        <begin position="1"/>
        <end position="27"/>
    </location>
</feature>
<dbReference type="AlphaFoldDB" id="A0A518RBT4"/>
<name>A0A518RBT4_9SPHN</name>
<gene>
    <name evidence="3" type="ORF">FPZ54_02025</name>
</gene>
<evidence type="ECO:0000313" key="4">
    <source>
        <dbReference type="Proteomes" id="UP000318055"/>
    </source>
</evidence>
<dbReference type="Gene3D" id="3.40.960.10">
    <property type="entry name" value="VSR Endonuclease"/>
    <property type="match status" value="1"/>
</dbReference>
<dbReference type="Proteomes" id="UP000318055">
    <property type="component" value="Chromosome"/>
</dbReference>
<dbReference type="PANTHER" id="PTHR38590:SF1">
    <property type="entry name" value="BLL0828 PROTEIN"/>
    <property type="match status" value="1"/>
</dbReference>
<dbReference type="InterPro" id="IPR047216">
    <property type="entry name" value="Endonuclease_DUF559_bact"/>
</dbReference>